<protein>
    <submittedName>
        <fullName evidence="3">Uncharacterized conserved protein YkwD, contains CAP (CSP/antigen 5/PR1) domain</fullName>
    </submittedName>
</protein>
<dbReference type="SUPFAM" id="SSF55797">
    <property type="entry name" value="PR-1-like"/>
    <property type="match status" value="1"/>
</dbReference>
<evidence type="ECO:0000259" key="1">
    <source>
        <dbReference type="Pfam" id="PF00188"/>
    </source>
</evidence>
<keyword evidence="4" id="KW-1185">Reference proteome</keyword>
<dbReference type="InterPro" id="IPR029410">
    <property type="entry name" value="CAP_assoc"/>
</dbReference>
<dbReference type="CDD" id="cd05379">
    <property type="entry name" value="CAP_bacterial"/>
    <property type="match status" value="1"/>
</dbReference>
<dbReference type="InterPro" id="IPR035940">
    <property type="entry name" value="CAP_sf"/>
</dbReference>
<dbReference type="Gene3D" id="3.40.33.10">
    <property type="entry name" value="CAP"/>
    <property type="match status" value="1"/>
</dbReference>
<dbReference type="EMBL" id="FNJU01000002">
    <property type="protein sequence ID" value="SDP28657.1"/>
    <property type="molecule type" value="Genomic_DNA"/>
</dbReference>
<evidence type="ECO:0000259" key="2">
    <source>
        <dbReference type="Pfam" id="PF14504"/>
    </source>
</evidence>
<dbReference type="RefSeq" id="WP_238457173.1">
    <property type="nucleotide sequence ID" value="NZ_FNJU01000002.1"/>
</dbReference>
<evidence type="ECO:0000313" key="3">
    <source>
        <dbReference type="EMBL" id="SDP28657.1"/>
    </source>
</evidence>
<organism evidence="3 4">
    <name type="scientific">Litchfieldia salsa</name>
    <dbReference type="NCBI Taxonomy" id="930152"/>
    <lineage>
        <taxon>Bacteria</taxon>
        <taxon>Bacillati</taxon>
        <taxon>Bacillota</taxon>
        <taxon>Bacilli</taxon>
        <taxon>Bacillales</taxon>
        <taxon>Bacillaceae</taxon>
        <taxon>Litchfieldia</taxon>
    </lineage>
</organism>
<proteinExistence type="predicted"/>
<accession>A0A1H0RGI1</accession>
<evidence type="ECO:0000313" key="4">
    <source>
        <dbReference type="Proteomes" id="UP000199159"/>
    </source>
</evidence>
<dbReference type="InterPro" id="IPR014044">
    <property type="entry name" value="CAP_dom"/>
</dbReference>
<feature type="domain" description="CAP-associated" evidence="2">
    <location>
        <begin position="71"/>
        <end position="210"/>
    </location>
</feature>
<gene>
    <name evidence="3" type="ORF">SAMN05216565_102204</name>
</gene>
<sequence length="357" mass="41262">MRTSNIIIIFLVIVSIILIYAKSINTEKVTVDEESHFLSQELDKQLEIENSFETEDNIFKQQPKEGLISYIGLNADEVEGLLGKPVRVDRSSYDYDWWIYNENSEEYLQVGIANEKVVTIFAIGKKLETQPFQIDETVEAIKEKVSFSNKVSFISQNNSYRFELNETEMSKMPLLKMGEVFVQLYFDTFTNKLSSIRYMDSDTLVKQRPYELIYRGELLTTEDLSKEEWEEVEKGNAAQILDITNVIRLRHGLEIVKWDESTSTVAYNHSKDMNQNEYFSHTSPTFGGLADRLAKGEIIYQLAGENIAAMYVDGIAAVEGWLNSEGHRETLLNEEFTHLGVGVFEKHYTQNFVRKWE</sequence>
<dbReference type="PANTHER" id="PTHR31157:SF26">
    <property type="entry name" value="SCP-LIKE EXTRACELLULAR PROTEIN"/>
    <property type="match status" value="1"/>
</dbReference>
<dbReference type="STRING" id="930152.SAMN05216565_102204"/>
<feature type="domain" description="SCP" evidence="1">
    <location>
        <begin position="241"/>
        <end position="347"/>
    </location>
</feature>
<dbReference type="Pfam" id="PF00188">
    <property type="entry name" value="CAP"/>
    <property type="match status" value="1"/>
</dbReference>
<name>A0A1H0RGI1_9BACI</name>
<dbReference type="Pfam" id="PF14504">
    <property type="entry name" value="CAP_assoc_N"/>
    <property type="match status" value="1"/>
</dbReference>
<dbReference type="AlphaFoldDB" id="A0A1H0RGI1"/>
<reference evidence="4" key="1">
    <citation type="submission" date="2016-10" db="EMBL/GenBank/DDBJ databases">
        <authorList>
            <person name="Varghese N."/>
            <person name="Submissions S."/>
        </authorList>
    </citation>
    <scope>NUCLEOTIDE SEQUENCE [LARGE SCALE GENOMIC DNA]</scope>
    <source>
        <strain evidence="4">IBRC-M10078</strain>
    </source>
</reference>
<dbReference type="Proteomes" id="UP000199159">
    <property type="component" value="Unassembled WGS sequence"/>
</dbReference>
<dbReference type="PANTHER" id="PTHR31157">
    <property type="entry name" value="SCP DOMAIN-CONTAINING PROTEIN"/>
    <property type="match status" value="1"/>
</dbReference>